<evidence type="ECO:0000256" key="6">
    <source>
        <dbReference type="PIRSR" id="PIRSR600821-50"/>
    </source>
</evidence>
<dbReference type="EC" id="5.1.1.1" evidence="5"/>
<name>A0A4Z0LX93_9GAMM</name>
<dbReference type="Pfam" id="PF00842">
    <property type="entry name" value="Ala_racemase_C"/>
    <property type="match status" value="1"/>
</dbReference>
<comment type="function">
    <text evidence="5">Catalyzes the interconversion of L-alanine and D-alanine. May also act on other amino acids.</text>
</comment>
<evidence type="ECO:0000256" key="4">
    <source>
        <dbReference type="ARBA" id="ARBA00023235"/>
    </source>
</evidence>
<dbReference type="CDD" id="cd06827">
    <property type="entry name" value="PLPDE_III_AR_proteobact"/>
    <property type="match status" value="1"/>
</dbReference>
<dbReference type="InterPro" id="IPR009006">
    <property type="entry name" value="Ala_racemase/Decarboxylase_C"/>
</dbReference>
<keyword evidence="3 5" id="KW-0663">Pyridoxal phosphate</keyword>
<dbReference type="GO" id="GO:0005829">
    <property type="term" value="C:cytosol"/>
    <property type="evidence" value="ECO:0007669"/>
    <property type="project" value="TreeGrafter"/>
</dbReference>
<dbReference type="PRINTS" id="PR00992">
    <property type="entry name" value="ALARACEMASE"/>
</dbReference>
<dbReference type="Gene3D" id="2.40.37.10">
    <property type="entry name" value="Lyase, Ornithine Decarboxylase, Chain A, domain 1"/>
    <property type="match status" value="1"/>
</dbReference>
<feature type="binding site" evidence="5 7">
    <location>
        <position position="132"/>
    </location>
    <ligand>
        <name>substrate</name>
    </ligand>
</feature>
<gene>
    <name evidence="9" type="primary">alr</name>
    <name evidence="9" type="ORF">E4634_17465</name>
</gene>
<dbReference type="Gene3D" id="3.20.20.10">
    <property type="entry name" value="Alanine racemase"/>
    <property type="match status" value="1"/>
</dbReference>
<protein>
    <recommendedName>
        <fullName evidence="5">Alanine racemase</fullName>
        <ecNumber evidence="5">5.1.1.1</ecNumber>
    </recommendedName>
</protein>
<dbReference type="InterPro" id="IPR029066">
    <property type="entry name" value="PLP-binding_barrel"/>
</dbReference>
<dbReference type="InterPro" id="IPR020622">
    <property type="entry name" value="Ala_racemase_pyridoxalP-BS"/>
</dbReference>
<dbReference type="PANTHER" id="PTHR30511">
    <property type="entry name" value="ALANINE RACEMASE"/>
    <property type="match status" value="1"/>
</dbReference>
<comment type="cofactor">
    <cofactor evidence="2 5 6">
        <name>pyridoxal 5'-phosphate</name>
        <dbReference type="ChEBI" id="CHEBI:597326"/>
    </cofactor>
</comment>
<dbReference type="Pfam" id="PF01168">
    <property type="entry name" value="Ala_racemase_N"/>
    <property type="match status" value="1"/>
</dbReference>
<evidence type="ECO:0000259" key="8">
    <source>
        <dbReference type="SMART" id="SM01005"/>
    </source>
</evidence>
<accession>A0A4Z0LX93</accession>
<dbReference type="UniPathway" id="UPA00042">
    <property type="reaction ID" value="UER00497"/>
</dbReference>
<dbReference type="GO" id="GO:0030170">
    <property type="term" value="F:pyridoxal phosphate binding"/>
    <property type="evidence" value="ECO:0007669"/>
    <property type="project" value="UniProtKB-UniRule"/>
</dbReference>
<dbReference type="HAMAP" id="MF_01201">
    <property type="entry name" value="Ala_racemase"/>
    <property type="match status" value="1"/>
</dbReference>
<dbReference type="AlphaFoldDB" id="A0A4Z0LX93"/>
<dbReference type="EMBL" id="SRLE01000012">
    <property type="protein sequence ID" value="TGD71899.1"/>
    <property type="molecule type" value="Genomic_DNA"/>
</dbReference>
<evidence type="ECO:0000313" key="10">
    <source>
        <dbReference type="Proteomes" id="UP000298050"/>
    </source>
</evidence>
<comment type="pathway">
    <text evidence="5">Amino-acid biosynthesis; D-alanine biosynthesis; D-alanine from L-alanine: step 1/1.</text>
</comment>
<dbReference type="PROSITE" id="PS00395">
    <property type="entry name" value="ALANINE_RACEMASE"/>
    <property type="match status" value="1"/>
</dbReference>
<evidence type="ECO:0000256" key="2">
    <source>
        <dbReference type="ARBA" id="ARBA00001933"/>
    </source>
</evidence>
<evidence type="ECO:0000256" key="5">
    <source>
        <dbReference type="HAMAP-Rule" id="MF_01201"/>
    </source>
</evidence>
<dbReference type="FunFam" id="3.20.20.10:FF:000002">
    <property type="entry name" value="Alanine racemase"/>
    <property type="match status" value="1"/>
</dbReference>
<feature type="active site" description="Proton acceptor; specific for L-alanine" evidence="5">
    <location>
        <position position="257"/>
    </location>
</feature>
<comment type="catalytic activity">
    <reaction evidence="1 5">
        <text>L-alanine = D-alanine</text>
        <dbReference type="Rhea" id="RHEA:20249"/>
        <dbReference type="ChEBI" id="CHEBI:57416"/>
        <dbReference type="ChEBI" id="CHEBI:57972"/>
        <dbReference type="EC" id="5.1.1.1"/>
    </reaction>
</comment>
<comment type="similarity">
    <text evidence="5">Belongs to the alanine racemase family.</text>
</comment>
<keyword evidence="4 5" id="KW-0413">Isomerase</keyword>
<dbReference type="InterPro" id="IPR011079">
    <property type="entry name" value="Ala_racemase_C"/>
</dbReference>
<dbReference type="NCBIfam" id="TIGR00492">
    <property type="entry name" value="alr"/>
    <property type="match status" value="1"/>
</dbReference>
<evidence type="ECO:0000313" key="9">
    <source>
        <dbReference type="EMBL" id="TGD71899.1"/>
    </source>
</evidence>
<evidence type="ECO:0000256" key="1">
    <source>
        <dbReference type="ARBA" id="ARBA00000316"/>
    </source>
</evidence>
<dbReference type="InterPro" id="IPR001608">
    <property type="entry name" value="Ala_racemase_N"/>
</dbReference>
<dbReference type="SUPFAM" id="SSF51419">
    <property type="entry name" value="PLP-binding barrel"/>
    <property type="match status" value="1"/>
</dbReference>
<dbReference type="RefSeq" id="WP_135445943.1">
    <property type="nucleotide sequence ID" value="NZ_SRLE01000012.1"/>
</dbReference>
<dbReference type="SMART" id="SM01005">
    <property type="entry name" value="Ala_racemase_C"/>
    <property type="match status" value="1"/>
</dbReference>
<evidence type="ECO:0000256" key="3">
    <source>
        <dbReference type="ARBA" id="ARBA00022898"/>
    </source>
</evidence>
<feature type="domain" description="Alanine racemase C-terminal" evidence="8">
    <location>
        <begin position="236"/>
        <end position="360"/>
    </location>
</feature>
<feature type="binding site" evidence="5 7">
    <location>
        <position position="305"/>
    </location>
    <ligand>
        <name>substrate</name>
    </ligand>
</feature>
<dbReference type="OrthoDB" id="9813814at2"/>
<comment type="caution">
    <text evidence="9">The sequence shown here is derived from an EMBL/GenBank/DDBJ whole genome shotgun (WGS) entry which is preliminary data.</text>
</comment>
<dbReference type="InterPro" id="IPR000821">
    <property type="entry name" value="Ala_racemase"/>
</dbReference>
<organism evidence="9 10">
    <name type="scientific">Mangrovimicrobium sediminis</name>
    <dbReference type="NCBI Taxonomy" id="2562682"/>
    <lineage>
        <taxon>Bacteria</taxon>
        <taxon>Pseudomonadati</taxon>
        <taxon>Pseudomonadota</taxon>
        <taxon>Gammaproteobacteria</taxon>
        <taxon>Cellvibrionales</taxon>
        <taxon>Halieaceae</taxon>
        <taxon>Mangrovimicrobium</taxon>
    </lineage>
</organism>
<feature type="active site" description="Proton acceptor; specific for D-alanine" evidence="5">
    <location>
        <position position="35"/>
    </location>
</feature>
<proteinExistence type="inferred from homology"/>
<dbReference type="SUPFAM" id="SSF50621">
    <property type="entry name" value="Alanine racemase C-terminal domain-like"/>
    <property type="match status" value="1"/>
</dbReference>
<dbReference type="GO" id="GO:0008784">
    <property type="term" value="F:alanine racemase activity"/>
    <property type="evidence" value="ECO:0007669"/>
    <property type="project" value="UniProtKB-UniRule"/>
</dbReference>
<sequence>MARPNQAKIDLHALLHNLGVARSCAPRSRVMAVVKANAYGHGAVAVARALEKAVDALAVASIEEAFTLREAGVACPVLLLEGIFDAGELLACATQGFWVVVENERQLDWLERSQLPRPVESCWLKVDTGMHRLGVAPSQAAEFHRRLLDCKNVSDHVVTCTHFASADLLDSVQTPQQIELFNQVTADLPGPRSAANSPGVLAWPAAHYDWIRPGYMLYGDSPFEAPQPNADRLLPVMTLCSEVISVRDVPAGETVGYGATWRAERDSRIATVTAGYGDGYPRTAVNGTPVLIAGQRASLAGRVSMDMITVDVTDLEDVDIGDEAILWGEELPVGEVARCAGTIGYELLTRMPPRTPRVVVRG</sequence>
<dbReference type="PANTHER" id="PTHR30511:SF0">
    <property type="entry name" value="ALANINE RACEMASE, CATABOLIC-RELATED"/>
    <property type="match status" value="1"/>
</dbReference>
<keyword evidence="10" id="KW-1185">Reference proteome</keyword>
<dbReference type="GO" id="GO:0030632">
    <property type="term" value="P:D-alanine biosynthetic process"/>
    <property type="evidence" value="ECO:0007669"/>
    <property type="project" value="UniProtKB-UniRule"/>
</dbReference>
<evidence type="ECO:0000256" key="7">
    <source>
        <dbReference type="PIRSR" id="PIRSR600821-52"/>
    </source>
</evidence>
<feature type="modified residue" description="N6-(pyridoxal phosphate)lysine" evidence="5 6">
    <location>
        <position position="35"/>
    </location>
</feature>
<reference evidence="9 10" key="1">
    <citation type="submission" date="2019-04" db="EMBL/GenBank/DDBJ databases">
        <title>Taxonomy of novel Haliea sp. from mangrove soil of West Coast of India.</title>
        <authorList>
            <person name="Verma A."/>
            <person name="Kumar P."/>
            <person name="Krishnamurthi S."/>
        </authorList>
    </citation>
    <scope>NUCLEOTIDE SEQUENCE [LARGE SCALE GENOMIC DNA]</scope>
    <source>
        <strain evidence="9 10">SAOS-164</strain>
    </source>
</reference>
<dbReference type="Proteomes" id="UP000298050">
    <property type="component" value="Unassembled WGS sequence"/>
</dbReference>